<dbReference type="NCBIfam" id="TIGR01079">
    <property type="entry name" value="rplX_bact"/>
    <property type="match status" value="1"/>
</dbReference>
<protein>
    <recommendedName>
        <fullName evidence="4 5">Large ribosomal subunit protein uL24</fullName>
    </recommendedName>
</protein>
<name>A0A0G0CUD5_9BACT</name>
<keyword evidence="5" id="KW-0699">rRNA-binding</keyword>
<sequence>MKIRKNDIIKIIAGKDKNKTGKVIKVISDKEKALIEGLNLYKKHIRPKKEGEKGQTILIPKPINISNIMVVCRSCGKAVKIGYSVEHAVKTRICKKCGAKM</sequence>
<evidence type="ECO:0000256" key="5">
    <source>
        <dbReference type="HAMAP-Rule" id="MF_01326"/>
    </source>
</evidence>
<dbReference type="GO" id="GO:0003735">
    <property type="term" value="F:structural constituent of ribosome"/>
    <property type="evidence" value="ECO:0007669"/>
    <property type="project" value="InterPro"/>
</dbReference>
<dbReference type="CDD" id="cd06089">
    <property type="entry name" value="KOW_RPL26"/>
    <property type="match status" value="1"/>
</dbReference>
<dbReference type="InterPro" id="IPR005825">
    <property type="entry name" value="Ribosomal_uL24_CS"/>
</dbReference>
<evidence type="ECO:0000256" key="2">
    <source>
        <dbReference type="ARBA" id="ARBA00022980"/>
    </source>
</evidence>
<dbReference type="InterPro" id="IPR008991">
    <property type="entry name" value="Translation_prot_SH3-like_sf"/>
</dbReference>
<accession>A0A0G0CUD5</accession>
<comment type="similarity">
    <text evidence="1 5 6">Belongs to the universal ribosomal protein uL24 family.</text>
</comment>
<reference evidence="8 9" key="1">
    <citation type="journal article" date="2015" name="Nature">
        <title>rRNA introns, odd ribosomes, and small enigmatic genomes across a large radiation of phyla.</title>
        <authorList>
            <person name="Brown C.T."/>
            <person name="Hug L.A."/>
            <person name="Thomas B.C."/>
            <person name="Sharon I."/>
            <person name="Castelle C.J."/>
            <person name="Singh A."/>
            <person name="Wilkins M.J."/>
            <person name="Williams K.H."/>
            <person name="Banfield J.F."/>
        </authorList>
    </citation>
    <scope>NUCLEOTIDE SEQUENCE [LARGE SCALE GENOMIC DNA]</scope>
</reference>
<dbReference type="GO" id="GO:1990904">
    <property type="term" value="C:ribonucleoprotein complex"/>
    <property type="evidence" value="ECO:0007669"/>
    <property type="project" value="UniProtKB-KW"/>
</dbReference>
<dbReference type="EMBL" id="LBQW01000018">
    <property type="protein sequence ID" value="KKP85429.1"/>
    <property type="molecule type" value="Genomic_DNA"/>
</dbReference>
<evidence type="ECO:0000256" key="1">
    <source>
        <dbReference type="ARBA" id="ARBA00010618"/>
    </source>
</evidence>
<dbReference type="SUPFAM" id="SSF50104">
    <property type="entry name" value="Translation proteins SH3-like domain"/>
    <property type="match status" value="1"/>
</dbReference>
<keyword evidence="5" id="KW-0694">RNA-binding</keyword>
<keyword evidence="3 5" id="KW-0687">Ribonucleoprotein</keyword>
<dbReference type="GO" id="GO:0019843">
    <property type="term" value="F:rRNA binding"/>
    <property type="evidence" value="ECO:0007669"/>
    <property type="project" value="UniProtKB-UniRule"/>
</dbReference>
<dbReference type="Pfam" id="PF17136">
    <property type="entry name" value="ribosomal_L24"/>
    <property type="match status" value="1"/>
</dbReference>
<evidence type="ECO:0000256" key="3">
    <source>
        <dbReference type="ARBA" id="ARBA00023274"/>
    </source>
</evidence>
<evidence type="ECO:0000313" key="8">
    <source>
        <dbReference type="EMBL" id="KKP85429.1"/>
    </source>
</evidence>
<dbReference type="InterPro" id="IPR057264">
    <property type="entry name" value="Ribosomal_uL24_C"/>
</dbReference>
<evidence type="ECO:0000256" key="6">
    <source>
        <dbReference type="RuleBase" id="RU003477"/>
    </source>
</evidence>
<dbReference type="AlphaFoldDB" id="A0A0G0CUD5"/>
<dbReference type="InterPro" id="IPR003256">
    <property type="entry name" value="Ribosomal_uL24"/>
</dbReference>
<dbReference type="GO" id="GO:0005840">
    <property type="term" value="C:ribosome"/>
    <property type="evidence" value="ECO:0007669"/>
    <property type="project" value="UniProtKB-KW"/>
</dbReference>
<dbReference type="InterPro" id="IPR014722">
    <property type="entry name" value="Rib_uL2_dom2"/>
</dbReference>
<dbReference type="InterPro" id="IPR005824">
    <property type="entry name" value="KOW"/>
</dbReference>
<proteinExistence type="inferred from homology"/>
<evidence type="ECO:0000313" key="9">
    <source>
        <dbReference type="Proteomes" id="UP000186383"/>
    </source>
</evidence>
<dbReference type="InterPro" id="IPR041988">
    <property type="entry name" value="Ribosomal_uL24_KOW"/>
</dbReference>
<comment type="function">
    <text evidence="5">One of the proteins that surrounds the polypeptide exit tunnel on the outside of the subunit.</text>
</comment>
<dbReference type="PANTHER" id="PTHR12903">
    <property type="entry name" value="MITOCHONDRIAL RIBOSOMAL PROTEIN L24"/>
    <property type="match status" value="1"/>
</dbReference>
<evidence type="ECO:0000259" key="7">
    <source>
        <dbReference type="SMART" id="SM00739"/>
    </source>
</evidence>
<evidence type="ECO:0000256" key="4">
    <source>
        <dbReference type="ARBA" id="ARBA00035206"/>
    </source>
</evidence>
<dbReference type="Proteomes" id="UP000186383">
    <property type="component" value="Unassembled WGS sequence"/>
</dbReference>
<comment type="caution">
    <text evidence="8">The sequence shown here is derived from an EMBL/GenBank/DDBJ whole genome shotgun (WGS) entry which is preliminary data.</text>
</comment>
<dbReference type="HAMAP" id="MF_01326_B">
    <property type="entry name" value="Ribosomal_uL24_B"/>
    <property type="match status" value="1"/>
</dbReference>
<keyword evidence="2 5" id="KW-0689">Ribosomal protein</keyword>
<dbReference type="Pfam" id="PF00467">
    <property type="entry name" value="KOW"/>
    <property type="match status" value="1"/>
</dbReference>
<feature type="domain" description="KOW" evidence="7">
    <location>
        <begin position="2"/>
        <end position="29"/>
    </location>
</feature>
<dbReference type="SMART" id="SM00739">
    <property type="entry name" value="KOW"/>
    <property type="match status" value="1"/>
</dbReference>
<dbReference type="GO" id="GO:0006412">
    <property type="term" value="P:translation"/>
    <property type="evidence" value="ECO:0007669"/>
    <property type="project" value="UniProtKB-UniRule"/>
</dbReference>
<gene>
    <name evidence="5" type="primary">rplX</name>
    <name evidence="8" type="ORF">UR88_C0018G0010</name>
</gene>
<dbReference type="PROSITE" id="PS01108">
    <property type="entry name" value="RIBOSOMAL_L24"/>
    <property type="match status" value="1"/>
</dbReference>
<dbReference type="Gene3D" id="2.30.30.30">
    <property type="match status" value="1"/>
</dbReference>
<organism evidence="8 9">
    <name type="scientific">Candidatus Nomurabacteria bacterium GW2011_GWA1_35_8</name>
    <dbReference type="NCBI Taxonomy" id="1618727"/>
    <lineage>
        <taxon>Bacteria</taxon>
        <taxon>Candidatus Nomuraibacteriota</taxon>
    </lineage>
</organism>
<comment type="function">
    <text evidence="5">One of two assembly initiator proteins, it binds directly to the 5'-end of the 23S rRNA, where it nucleates assembly of the 50S subunit.</text>
</comment>
<comment type="subunit">
    <text evidence="5">Part of the 50S ribosomal subunit.</text>
</comment>